<feature type="domain" description="Phosphagen kinase C-terminal" evidence="7">
    <location>
        <begin position="23"/>
        <end position="252"/>
    </location>
</feature>
<reference evidence="8 9" key="1">
    <citation type="submission" date="2020-07" db="EMBL/GenBank/DDBJ databases">
        <title>Thermogemmata thermophila gen. nov., sp. nov., a novel moderate thermophilic planctomycete from a Kamchatka hot spring.</title>
        <authorList>
            <person name="Elcheninov A.G."/>
            <person name="Podosokorskaya O.A."/>
            <person name="Kovaleva O.L."/>
            <person name="Novikov A."/>
            <person name="Bonch-Osmolovskaya E.A."/>
            <person name="Toshchakov S.V."/>
            <person name="Kublanov I.V."/>
        </authorList>
    </citation>
    <scope>NUCLEOTIDE SEQUENCE [LARGE SCALE GENOMIC DNA]</scope>
    <source>
        <strain evidence="8 9">2918</strain>
    </source>
</reference>
<dbReference type="NCBIfam" id="NF002194">
    <property type="entry name" value="PRK01059.1-4"/>
    <property type="match status" value="1"/>
</dbReference>
<dbReference type="InterPro" id="IPR014746">
    <property type="entry name" value="Gln_synth/guanido_kin_cat_dom"/>
</dbReference>
<comment type="similarity">
    <text evidence="5 6">Belongs to the ATP:guanido phosphotransferase family.</text>
</comment>
<keyword evidence="1 5" id="KW-0808">Transferase</keyword>
<proteinExistence type="inferred from homology"/>
<keyword evidence="2 5" id="KW-0547">Nucleotide-binding</keyword>
<dbReference type="PANTHER" id="PTHR11547:SF38">
    <property type="entry name" value="ARGININE KINASE 1-RELATED"/>
    <property type="match status" value="1"/>
</dbReference>
<feature type="binding site" evidence="5">
    <location>
        <position position="123"/>
    </location>
    <ligand>
        <name>ATP</name>
        <dbReference type="ChEBI" id="CHEBI:30616"/>
    </ligand>
</feature>
<dbReference type="AlphaFoldDB" id="A0A7V8VD24"/>
<dbReference type="CDD" id="cd07930">
    <property type="entry name" value="bacterial_phosphagen_kinase"/>
    <property type="match status" value="1"/>
</dbReference>
<keyword evidence="9" id="KW-1185">Reference proteome</keyword>
<dbReference type="GO" id="GO:0005615">
    <property type="term" value="C:extracellular space"/>
    <property type="evidence" value="ECO:0007669"/>
    <property type="project" value="TreeGrafter"/>
</dbReference>
<dbReference type="InterPro" id="IPR022414">
    <property type="entry name" value="ATP-guanido_PTrfase_cat"/>
</dbReference>
<accession>A0A7V8VD24</accession>
<dbReference type="PROSITE" id="PS51510">
    <property type="entry name" value="PHOSPHAGEN_KINASE_C"/>
    <property type="match status" value="1"/>
</dbReference>
<evidence type="ECO:0000256" key="6">
    <source>
        <dbReference type="RuleBase" id="RU000505"/>
    </source>
</evidence>
<dbReference type="EC" id="2.7.14.1" evidence="8"/>
<dbReference type="GO" id="GO:0046314">
    <property type="term" value="P:phosphocreatine biosynthetic process"/>
    <property type="evidence" value="ECO:0007669"/>
    <property type="project" value="InterPro"/>
</dbReference>
<evidence type="ECO:0000313" key="8">
    <source>
        <dbReference type="EMBL" id="MBA2225799.1"/>
    </source>
</evidence>
<evidence type="ECO:0000259" key="7">
    <source>
        <dbReference type="PROSITE" id="PS51510"/>
    </source>
</evidence>
<dbReference type="Gene3D" id="3.30.590.10">
    <property type="entry name" value="Glutamine synthetase/guanido kinase, catalytic domain"/>
    <property type="match status" value="1"/>
</dbReference>
<dbReference type="Pfam" id="PF00217">
    <property type="entry name" value="ATP-gua_Ptrans"/>
    <property type="match status" value="1"/>
</dbReference>
<dbReference type="PROSITE" id="PS00112">
    <property type="entry name" value="PHOSPHAGEN_KINASE"/>
    <property type="match status" value="1"/>
</dbReference>
<dbReference type="Proteomes" id="UP000542342">
    <property type="component" value="Unassembled WGS sequence"/>
</dbReference>
<evidence type="ECO:0000256" key="1">
    <source>
        <dbReference type="ARBA" id="ARBA00022679"/>
    </source>
</evidence>
<evidence type="ECO:0000313" key="9">
    <source>
        <dbReference type="Proteomes" id="UP000542342"/>
    </source>
</evidence>
<comment type="caution">
    <text evidence="8">The sequence shown here is derived from an EMBL/GenBank/DDBJ whole genome shotgun (WGS) entry which is preliminary data.</text>
</comment>
<feature type="binding site" evidence="5">
    <location>
        <begin position="174"/>
        <end position="178"/>
    </location>
    <ligand>
        <name>ATP</name>
        <dbReference type="ChEBI" id="CHEBI:30616"/>
    </ligand>
</feature>
<dbReference type="GO" id="GO:1990424">
    <property type="term" value="F:protein arginine kinase activity"/>
    <property type="evidence" value="ECO:0007669"/>
    <property type="project" value="UniProtKB-EC"/>
</dbReference>
<evidence type="ECO:0000256" key="5">
    <source>
        <dbReference type="PROSITE-ProRule" id="PRU00843"/>
    </source>
</evidence>
<protein>
    <submittedName>
        <fullName evidence="8">Protein arginine kinase</fullName>
        <ecNumber evidence="8">2.7.14.1</ecNumber>
    </submittedName>
</protein>
<dbReference type="PANTHER" id="PTHR11547">
    <property type="entry name" value="ARGININE OR CREATINE KINASE"/>
    <property type="match status" value="1"/>
</dbReference>
<evidence type="ECO:0000256" key="3">
    <source>
        <dbReference type="ARBA" id="ARBA00022777"/>
    </source>
</evidence>
<evidence type="ECO:0000256" key="2">
    <source>
        <dbReference type="ARBA" id="ARBA00022741"/>
    </source>
</evidence>
<dbReference type="InterPro" id="IPR023660">
    <property type="entry name" value="Arg_Kinase"/>
</dbReference>
<gene>
    <name evidence="8" type="ORF">H0921_06430</name>
</gene>
<dbReference type="GO" id="GO:0004111">
    <property type="term" value="F:creatine kinase activity"/>
    <property type="evidence" value="ECO:0007669"/>
    <property type="project" value="InterPro"/>
</dbReference>
<dbReference type="EMBL" id="JACEFB010000003">
    <property type="protein sequence ID" value="MBA2225799.1"/>
    <property type="molecule type" value="Genomic_DNA"/>
</dbReference>
<organism evidence="8 9">
    <name type="scientific">Thermogemmata fonticola</name>
    <dbReference type="NCBI Taxonomy" id="2755323"/>
    <lineage>
        <taxon>Bacteria</taxon>
        <taxon>Pseudomonadati</taxon>
        <taxon>Planctomycetota</taxon>
        <taxon>Planctomycetia</taxon>
        <taxon>Gemmatales</taxon>
        <taxon>Gemmataceae</taxon>
        <taxon>Thermogemmata</taxon>
    </lineage>
</organism>
<dbReference type="InterPro" id="IPR000749">
    <property type="entry name" value="ATP-guanido_PTrfase"/>
</dbReference>
<keyword evidence="3 5" id="KW-0418">Kinase</keyword>
<sequence>MSLDALLPNLGEWLRGTGPESDIILSTRIRLARNLADIPFTSRAEAPQKAAVLRRVRDALAKANLPYTLQYHDLAALSPLDRQFLVERQLISPELAAHQGPCGVAFDPRESVSIMINEEDHLRLQVLRSGFALEDAWQDINQLDDALEAHLPYAFHPQFGYLTACPTNVGTGLRASVMLHLPALSLTRQLERTLRAIQKIQLTVRGLHGERSHALGDLYQISNQVTLGKPESRILQELREVIQIILAGERQARQLLLQEQRHVEQNRVARALGTLGSATLITAEETMELLSVVRLGIHLKLIDNIPTTVVNQLFIQCQAAHLQKIVGHTLDGEERNVARARFLKDRLRQLGPQPS</sequence>
<dbReference type="RefSeq" id="WP_194537235.1">
    <property type="nucleotide sequence ID" value="NZ_JACEFB010000003.1"/>
</dbReference>
<dbReference type="SUPFAM" id="SSF55931">
    <property type="entry name" value="Glutamine synthetase/guanido kinase"/>
    <property type="match status" value="1"/>
</dbReference>
<dbReference type="GO" id="GO:0005524">
    <property type="term" value="F:ATP binding"/>
    <property type="evidence" value="ECO:0007669"/>
    <property type="project" value="UniProtKB-UniRule"/>
</dbReference>
<name>A0A7V8VD24_9BACT</name>
<dbReference type="InterPro" id="IPR022415">
    <property type="entry name" value="ATP-guanido_PTrfase_AS"/>
</dbReference>
<keyword evidence="4 5" id="KW-0067">ATP-binding</keyword>
<feature type="binding site" evidence="5">
    <location>
        <begin position="205"/>
        <end position="210"/>
    </location>
    <ligand>
        <name>ATP</name>
        <dbReference type="ChEBI" id="CHEBI:30616"/>
    </ligand>
</feature>
<evidence type="ECO:0000256" key="4">
    <source>
        <dbReference type="ARBA" id="ARBA00022840"/>
    </source>
</evidence>
<feature type="binding site" evidence="5">
    <location>
        <begin position="26"/>
        <end position="30"/>
    </location>
    <ligand>
        <name>ATP</name>
        <dbReference type="ChEBI" id="CHEBI:30616"/>
    </ligand>
</feature>
<comment type="caution">
    <text evidence="5">Lacks conserved residue(s) required for the propagation of feature annotation.</text>
</comment>